<feature type="chain" id="PRO_5023881158" description="ZP domain-containing protein" evidence="1">
    <location>
        <begin position="22"/>
        <end position="417"/>
    </location>
</feature>
<evidence type="ECO:0008006" key="4">
    <source>
        <dbReference type="Google" id="ProtNLM"/>
    </source>
</evidence>
<name>A0A5J5CES7_9PERO</name>
<gene>
    <name evidence="2" type="ORF">FQN60_007226</name>
</gene>
<dbReference type="AlphaFoldDB" id="A0A5J5CES7"/>
<keyword evidence="1" id="KW-0732">Signal</keyword>
<proteinExistence type="predicted"/>
<protein>
    <recommendedName>
        <fullName evidence="4">ZP domain-containing protein</fullName>
    </recommendedName>
</protein>
<evidence type="ECO:0000313" key="3">
    <source>
        <dbReference type="Proteomes" id="UP000327493"/>
    </source>
</evidence>
<dbReference type="EMBL" id="VOFY01000046">
    <property type="protein sequence ID" value="KAA8579106.1"/>
    <property type="molecule type" value="Genomic_DNA"/>
</dbReference>
<feature type="non-terminal residue" evidence="2">
    <location>
        <position position="417"/>
    </location>
</feature>
<keyword evidence="3" id="KW-1185">Reference proteome</keyword>
<comment type="caution">
    <text evidence="2">The sequence shown here is derived from an EMBL/GenBank/DDBJ whole genome shotgun (WGS) entry which is preliminary data.</text>
</comment>
<dbReference type="Proteomes" id="UP000327493">
    <property type="component" value="Unassembled WGS sequence"/>
</dbReference>
<dbReference type="PANTHER" id="PTHR47130">
    <property type="entry name" value="SI:DKEY-19B23.11-RELATED"/>
    <property type="match status" value="1"/>
</dbReference>
<feature type="signal peptide" evidence="1">
    <location>
        <begin position="1"/>
        <end position="21"/>
    </location>
</feature>
<organism evidence="2 3">
    <name type="scientific">Etheostoma spectabile</name>
    <name type="common">orangethroat darter</name>
    <dbReference type="NCBI Taxonomy" id="54343"/>
    <lineage>
        <taxon>Eukaryota</taxon>
        <taxon>Metazoa</taxon>
        <taxon>Chordata</taxon>
        <taxon>Craniata</taxon>
        <taxon>Vertebrata</taxon>
        <taxon>Euteleostomi</taxon>
        <taxon>Actinopterygii</taxon>
        <taxon>Neopterygii</taxon>
        <taxon>Teleostei</taxon>
        <taxon>Neoteleostei</taxon>
        <taxon>Acanthomorphata</taxon>
        <taxon>Eupercaria</taxon>
        <taxon>Perciformes</taxon>
        <taxon>Percoidei</taxon>
        <taxon>Percidae</taxon>
        <taxon>Etheostomatinae</taxon>
        <taxon>Etheostoma</taxon>
    </lineage>
</organism>
<evidence type="ECO:0000313" key="2">
    <source>
        <dbReference type="EMBL" id="KAA8579106.1"/>
    </source>
</evidence>
<evidence type="ECO:0000256" key="1">
    <source>
        <dbReference type="SAM" id="SignalP"/>
    </source>
</evidence>
<sequence>MAFGFYLSLTLLLSVWTTAKCHVIPNGVLHMECRDRYFMIAVDLFYTGNEPSFEAVDETGVYPITKQYAAKCGYSVGVFPALEHVELRASYFSCHADNKEDEVFTFNFNLIVTHKGKRVTYALNKTCSPSLPWSPREVTCEVNYMEVSVRSDVTCPIGTKKGDWDAVVKTAYASATADWQVMFQQQQQELLPISLKTAKTHGYVFDLTNGRLVFRTPYGQPDSYNTEVNGVPVEVVHATLFSRQSWVLVMVDLVAACSMYKGSYDNSGYIMWETPVVLHPLVSGHNRMQVNIGVNGELVEQSVAEKRGYIVKQHNSTVEISIPYKAEGGYRKSIASGNLYIFHLYLEQISLDGDHVNTRLRVHRTLATPLLPRPVFTANRTVSKSAHSLSISTVPEDVVLAAFHLNGQEFKVLKIQA</sequence>
<reference evidence="2 3" key="1">
    <citation type="submission" date="2019-08" db="EMBL/GenBank/DDBJ databases">
        <title>A chromosome-level genome assembly, high-density linkage maps, and genome scans reveal the genomic architecture of hybrid incompatibilities underlying speciation via character displacement in darters (Percidae: Etheostominae).</title>
        <authorList>
            <person name="Moran R.L."/>
            <person name="Catchen J.M."/>
            <person name="Fuller R.C."/>
        </authorList>
    </citation>
    <scope>NUCLEOTIDE SEQUENCE [LARGE SCALE GENOMIC DNA]</scope>
    <source>
        <strain evidence="2">EspeVRDwgs_2016</strain>
        <tissue evidence="2">Muscle</tissue>
    </source>
</reference>
<accession>A0A5J5CES7</accession>
<dbReference type="PANTHER" id="PTHR47130:SF6">
    <property type="entry name" value="EGG ENVELOPE GLYCOPROTEIN-LIKE PRECURSOR"/>
    <property type="match status" value="1"/>
</dbReference>